<keyword evidence="2" id="KW-1185">Reference proteome</keyword>
<sequence length="170" mass="20239">MHDPETLAFEIKRPWPERRGTAGRRYWPTMVDVWHHEPGGHDSLTVCGPRWRWHVHHWRIVVPALRELRRRLLTRCAWCRGRSTKADPVSHVNMEPRRTPWWQGEREHFHGDCIAIRRAHRTCLCLLPDLENGDHGRCRYCRRSRSFGATDEYLDRARELASIPVGERGR</sequence>
<dbReference type="Proteomes" id="UP001595858">
    <property type="component" value="Unassembled WGS sequence"/>
</dbReference>
<evidence type="ECO:0008006" key="3">
    <source>
        <dbReference type="Google" id="ProtNLM"/>
    </source>
</evidence>
<accession>A0ABV9SSH8</accession>
<organism evidence="1 2">
    <name type="scientific">Streptomonospora arabica</name>
    <dbReference type="NCBI Taxonomy" id="412417"/>
    <lineage>
        <taxon>Bacteria</taxon>
        <taxon>Bacillati</taxon>
        <taxon>Actinomycetota</taxon>
        <taxon>Actinomycetes</taxon>
        <taxon>Streptosporangiales</taxon>
        <taxon>Nocardiopsidaceae</taxon>
        <taxon>Streptomonospora</taxon>
    </lineage>
</organism>
<proteinExistence type="predicted"/>
<dbReference type="RefSeq" id="WP_344142982.1">
    <property type="nucleotide sequence ID" value="NZ_BAAAQI010000006.1"/>
</dbReference>
<evidence type="ECO:0000313" key="1">
    <source>
        <dbReference type="EMBL" id="MFC4869315.1"/>
    </source>
</evidence>
<gene>
    <name evidence="1" type="ORF">ACFPCZ_21995</name>
</gene>
<protein>
    <recommendedName>
        <fullName evidence="3">HNH endonuclease</fullName>
    </recommendedName>
</protein>
<evidence type="ECO:0000313" key="2">
    <source>
        <dbReference type="Proteomes" id="UP001595858"/>
    </source>
</evidence>
<dbReference type="EMBL" id="JBHSIY010000028">
    <property type="protein sequence ID" value="MFC4869315.1"/>
    <property type="molecule type" value="Genomic_DNA"/>
</dbReference>
<reference evidence="2" key="1">
    <citation type="journal article" date="2019" name="Int. J. Syst. Evol. Microbiol.">
        <title>The Global Catalogue of Microorganisms (GCM) 10K type strain sequencing project: providing services to taxonomists for standard genome sequencing and annotation.</title>
        <authorList>
            <consortium name="The Broad Institute Genomics Platform"/>
            <consortium name="The Broad Institute Genome Sequencing Center for Infectious Disease"/>
            <person name="Wu L."/>
            <person name="Ma J."/>
        </authorList>
    </citation>
    <scope>NUCLEOTIDE SEQUENCE [LARGE SCALE GENOMIC DNA]</scope>
    <source>
        <strain evidence="2">CGMCC 4.7304</strain>
    </source>
</reference>
<comment type="caution">
    <text evidence="1">The sequence shown here is derived from an EMBL/GenBank/DDBJ whole genome shotgun (WGS) entry which is preliminary data.</text>
</comment>
<name>A0ABV9SSH8_9ACTN</name>